<reference evidence="5 8" key="1">
    <citation type="submission" date="2015-09" db="EMBL/GenBank/DDBJ databases">
        <authorList>
            <consortium name="Pathogen Informatics"/>
        </authorList>
    </citation>
    <scope>NUCLEOTIDE SEQUENCE [LARGE SCALE GENOMIC DNA]</scope>
    <source>
        <strain evidence="5 8">2789STDY5608850</strain>
    </source>
</reference>
<dbReference type="OrthoDB" id="9795441at2"/>
<dbReference type="SUPFAM" id="SSF46785">
    <property type="entry name" value="Winged helix' DNA-binding domain"/>
    <property type="match status" value="1"/>
</dbReference>
<evidence type="ECO:0000256" key="3">
    <source>
        <dbReference type="ARBA" id="ARBA00023163"/>
    </source>
</evidence>
<dbReference type="InterPro" id="IPR036388">
    <property type="entry name" value="WH-like_DNA-bd_sf"/>
</dbReference>
<dbReference type="PROSITE" id="PS50995">
    <property type="entry name" value="HTH_MARR_2"/>
    <property type="match status" value="1"/>
</dbReference>
<keyword evidence="2" id="KW-0238">DNA-binding</keyword>
<dbReference type="RefSeq" id="WP_002601536.1">
    <property type="nucleotide sequence ID" value="NZ_CABIXC010000004.1"/>
</dbReference>
<evidence type="ECO:0000313" key="8">
    <source>
        <dbReference type="Proteomes" id="UP000095651"/>
    </source>
</evidence>
<gene>
    <name evidence="6" type="ORF">DWX31_26360</name>
    <name evidence="7" type="ORF">DXD79_33100</name>
    <name evidence="5" type="ORF">ERS852407_02214</name>
</gene>
<sequence length="148" mass="16982">MEQKDEGYFAYYAKIDKVYRKLCALEVAEYCFTPNEIVVLMFLANNPGYDSASDIAHFRNISKGLVAKSVETLCERGYLKAGKDLKDRRLIHLSLTEKSDDIVTRLRKCRQEFAGKLYDGVPREDMEAMARTTKVINQNLDDILKGMK</sequence>
<name>A0A174DBU3_9FIRM</name>
<evidence type="ECO:0000259" key="4">
    <source>
        <dbReference type="PROSITE" id="PS50995"/>
    </source>
</evidence>
<dbReference type="Proteomes" id="UP000095651">
    <property type="component" value="Unassembled WGS sequence"/>
</dbReference>
<reference evidence="9 10" key="2">
    <citation type="submission" date="2018-08" db="EMBL/GenBank/DDBJ databases">
        <title>A genome reference for cultivated species of the human gut microbiota.</title>
        <authorList>
            <person name="Zou Y."/>
            <person name="Xue W."/>
            <person name="Luo G."/>
        </authorList>
    </citation>
    <scope>NUCLEOTIDE SEQUENCE [LARGE SCALE GENOMIC DNA]</scope>
    <source>
        <strain evidence="6 9">AF19-13AC</strain>
        <strain evidence="7 10">TM09-12</strain>
    </source>
</reference>
<keyword evidence="3" id="KW-0804">Transcription</keyword>
<dbReference type="Gene3D" id="1.10.10.10">
    <property type="entry name" value="Winged helix-like DNA-binding domain superfamily/Winged helix DNA-binding domain"/>
    <property type="match status" value="1"/>
</dbReference>
<dbReference type="PANTHER" id="PTHR42756:SF1">
    <property type="entry name" value="TRANSCRIPTIONAL REPRESSOR OF EMRAB OPERON"/>
    <property type="match status" value="1"/>
</dbReference>
<dbReference type="EMBL" id="QTJW01000023">
    <property type="protein sequence ID" value="RGD67639.1"/>
    <property type="molecule type" value="Genomic_DNA"/>
</dbReference>
<evidence type="ECO:0000313" key="7">
    <source>
        <dbReference type="EMBL" id="RGI94948.1"/>
    </source>
</evidence>
<dbReference type="EMBL" id="CYZE01000004">
    <property type="protein sequence ID" value="CUO22727.1"/>
    <property type="molecule type" value="Genomic_DNA"/>
</dbReference>
<dbReference type="PANTHER" id="PTHR42756">
    <property type="entry name" value="TRANSCRIPTIONAL REGULATOR, MARR"/>
    <property type="match status" value="1"/>
</dbReference>
<evidence type="ECO:0000313" key="10">
    <source>
        <dbReference type="Proteomes" id="UP000263014"/>
    </source>
</evidence>
<evidence type="ECO:0000313" key="5">
    <source>
        <dbReference type="EMBL" id="CUO22727.1"/>
    </source>
</evidence>
<dbReference type="EMBL" id="QSON01000037">
    <property type="protein sequence ID" value="RGI94948.1"/>
    <property type="molecule type" value="Genomic_DNA"/>
</dbReference>
<keyword evidence="1" id="KW-0805">Transcription regulation</keyword>
<dbReference type="Pfam" id="PF12802">
    <property type="entry name" value="MarR_2"/>
    <property type="match status" value="1"/>
</dbReference>
<protein>
    <submittedName>
        <fullName evidence="5">MarR family transcriptional regulator</fullName>
    </submittedName>
</protein>
<dbReference type="Proteomes" id="UP000261023">
    <property type="component" value="Unassembled WGS sequence"/>
</dbReference>
<feature type="domain" description="HTH marR-type" evidence="4">
    <location>
        <begin position="1"/>
        <end position="138"/>
    </location>
</feature>
<proteinExistence type="predicted"/>
<dbReference type="AlphaFoldDB" id="A0A174DBU3"/>
<dbReference type="Proteomes" id="UP000263014">
    <property type="component" value="Unassembled WGS sequence"/>
</dbReference>
<organism evidence="5 8">
    <name type="scientific">Hungatella hathewayi</name>
    <dbReference type="NCBI Taxonomy" id="154046"/>
    <lineage>
        <taxon>Bacteria</taxon>
        <taxon>Bacillati</taxon>
        <taxon>Bacillota</taxon>
        <taxon>Clostridia</taxon>
        <taxon>Lachnospirales</taxon>
        <taxon>Lachnospiraceae</taxon>
        <taxon>Hungatella</taxon>
    </lineage>
</organism>
<evidence type="ECO:0000256" key="1">
    <source>
        <dbReference type="ARBA" id="ARBA00023015"/>
    </source>
</evidence>
<accession>A0A174DBU3</accession>
<dbReference type="GO" id="GO:0003700">
    <property type="term" value="F:DNA-binding transcription factor activity"/>
    <property type="evidence" value="ECO:0007669"/>
    <property type="project" value="InterPro"/>
</dbReference>
<evidence type="ECO:0000313" key="6">
    <source>
        <dbReference type="EMBL" id="RGD67639.1"/>
    </source>
</evidence>
<dbReference type="SMART" id="SM00347">
    <property type="entry name" value="HTH_MARR"/>
    <property type="match status" value="1"/>
</dbReference>
<dbReference type="InterPro" id="IPR036390">
    <property type="entry name" value="WH_DNA-bd_sf"/>
</dbReference>
<evidence type="ECO:0000256" key="2">
    <source>
        <dbReference type="ARBA" id="ARBA00023125"/>
    </source>
</evidence>
<dbReference type="GO" id="GO:0003677">
    <property type="term" value="F:DNA binding"/>
    <property type="evidence" value="ECO:0007669"/>
    <property type="project" value="UniProtKB-KW"/>
</dbReference>
<dbReference type="InterPro" id="IPR000835">
    <property type="entry name" value="HTH_MarR-typ"/>
</dbReference>
<evidence type="ECO:0000313" key="9">
    <source>
        <dbReference type="Proteomes" id="UP000261023"/>
    </source>
</evidence>